<reference evidence="1" key="1">
    <citation type="submission" date="2014-01" db="EMBL/GenBank/DDBJ databases">
        <authorList>
            <person name="Brown-Elliot B."/>
            <person name="Wallace R."/>
            <person name="Lenaerts A."/>
            <person name="Ordway D."/>
            <person name="DeGroote M.A."/>
            <person name="Parker T."/>
            <person name="Sizemore C."/>
            <person name="Tallon L.J."/>
            <person name="Sadzewicz L.K."/>
            <person name="Sengamalay N."/>
            <person name="Fraser C.M."/>
            <person name="Hine E."/>
            <person name="Shefchek K.A."/>
            <person name="Das S.P."/>
            <person name="Tettelin H."/>
        </authorList>
    </citation>
    <scope>NUCLEOTIDE SEQUENCE [LARGE SCALE GENOMIC DNA]</scope>
    <source>
        <strain evidence="1">4042</strain>
    </source>
</reference>
<proteinExistence type="predicted"/>
<protein>
    <submittedName>
        <fullName evidence="1">Uncharacterized protein</fullName>
    </submittedName>
</protein>
<evidence type="ECO:0000313" key="1">
    <source>
        <dbReference type="EMBL" id="EUA14074.1"/>
    </source>
</evidence>
<dbReference type="AlphaFoldDB" id="X7Z3Y3"/>
<dbReference type="EMBL" id="JAOB01000081">
    <property type="protein sequence ID" value="EUA14074.1"/>
    <property type="molecule type" value="Genomic_DNA"/>
</dbReference>
<sequence length="56" mass="5737">MKVGVPKGCSAISRAIIAAGSPALPSMLTKATPSGLAIRPRRIHQSLTAARTPTAR</sequence>
<organism evidence="1">
    <name type="scientific">Mycobacterium xenopi 4042</name>
    <dbReference type="NCBI Taxonomy" id="1299334"/>
    <lineage>
        <taxon>Bacteria</taxon>
        <taxon>Bacillati</taxon>
        <taxon>Actinomycetota</taxon>
        <taxon>Actinomycetes</taxon>
        <taxon>Mycobacteriales</taxon>
        <taxon>Mycobacteriaceae</taxon>
        <taxon>Mycobacterium</taxon>
    </lineage>
</organism>
<comment type="caution">
    <text evidence="1">The sequence shown here is derived from an EMBL/GenBank/DDBJ whole genome shotgun (WGS) entry which is preliminary data.</text>
</comment>
<accession>X7Z3Y3</accession>
<gene>
    <name evidence="1" type="ORF">I553_7194</name>
</gene>
<name>X7Z3Y3_MYCXE</name>